<name>A0ABQ4WGJ7_9ASTR</name>
<gene>
    <name evidence="3" type="ORF">Tco_0625354</name>
</gene>
<feature type="coiled-coil region" evidence="1">
    <location>
        <begin position="354"/>
        <end position="388"/>
    </location>
</feature>
<protein>
    <submittedName>
        <fullName evidence="3">Uncharacterized protein</fullName>
    </submittedName>
</protein>
<feature type="compositionally biased region" description="Polar residues" evidence="2">
    <location>
        <begin position="557"/>
        <end position="594"/>
    </location>
</feature>
<evidence type="ECO:0000256" key="1">
    <source>
        <dbReference type="SAM" id="Coils"/>
    </source>
</evidence>
<proteinExistence type="predicted"/>
<comment type="caution">
    <text evidence="3">The sequence shown here is derived from an EMBL/GenBank/DDBJ whole genome shotgun (WGS) entry which is preliminary data.</text>
</comment>
<keyword evidence="4" id="KW-1185">Reference proteome</keyword>
<evidence type="ECO:0000256" key="2">
    <source>
        <dbReference type="SAM" id="MobiDB-lite"/>
    </source>
</evidence>
<evidence type="ECO:0000313" key="4">
    <source>
        <dbReference type="Proteomes" id="UP001151760"/>
    </source>
</evidence>
<keyword evidence="1" id="KW-0175">Coiled coil</keyword>
<feature type="region of interest" description="Disordered" evidence="2">
    <location>
        <begin position="547"/>
        <end position="594"/>
    </location>
</feature>
<reference evidence="3" key="2">
    <citation type="submission" date="2022-01" db="EMBL/GenBank/DDBJ databases">
        <authorList>
            <person name="Yamashiro T."/>
            <person name="Shiraishi A."/>
            <person name="Satake H."/>
            <person name="Nakayama K."/>
        </authorList>
    </citation>
    <scope>NUCLEOTIDE SEQUENCE</scope>
</reference>
<dbReference type="EMBL" id="BQNB010008624">
    <property type="protein sequence ID" value="GJS51992.1"/>
    <property type="molecule type" value="Genomic_DNA"/>
</dbReference>
<organism evidence="3 4">
    <name type="scientific">Tanacetum coccineum</name>
    <dbReference type="NCBI Taxonomy" id="301880"/>
    <lineage>
        <taxon>Eukaryota</taxon>
        <taxon>Viridiplantae</taxon>
        <taxon>Streptophyta</taxon>
        <taxon>Embryophyta</taxon>
        <taxon>Tracheophyta</taxon>
        <taxon>Spermatophyta</taxon>
        <taxon>Magnoliopsida</taxon>
        <taxon>eudicotyledons</taxon>
        <taxon>Gunneridae</taxon>
        <taxon>Pentapetalae</taxon>
        <taxon>asterids</taxon>
        <taxon>campanulids</taxon>
        <taxon>Asterales</taxon>
        <taxon>Asteraceae</taxon>
        <taxon>Asteroideae</taxon>
        <taxon>Anthemideae</taxon>
        <taxon>Anthemidinae</taxon>
        <taxon>Tanacetum</taxon>
    </lineage>
</organism>
<evidence type="ECO:0000313" key="3">
    <source>
        <dbReference type="EMBL" id="GJS51992.1"/>
    </source>
</evidence>
<feature type="region of interest" description="Disordered" evidence="2">
    <location>
        <begin position="655"/>
        <end position="676"/>
    </location>
</feature>
<sequence length="676" mass="76690">MSKASDDIQERELHQLQLMQENAKESCMTSFRLLHSFLQVLSYNESKSIRVSERALMTLFGQDKETFTSTIEMTEKLFAEYTGIQVKQFRETLLLHMANVKKSVAERTHHKRQYDRRMKERQMQSRESKVVSSKALDASLVVTECSGTKSDEHITSSSSGTYITHVVDADIRPVNDQVPSAEVHLTTQHNVLANVQQHTNQSEPSYDTYLLEKVDSNTTPDSTNMCHRGGEIDQDAEHDQVKSPLLKAEFLKTNDMVEKEVYNELSNRFLQLEKHCISLEISMQQKEESFQSNKPCKNQESPEFREFFEINDLKAQLQAKTTLICNLKNQIKSVKEASNEPKVKHDIDVLKTINIELESSVAKLLAENEKINKENEHLTQTYKDLYDSIKKTRIQTKDHNDSLIAQVNSKTVENADLKAQIQEKVFANVALKNELRKLKGNSVDTKFAKPSILGKPVLQPPRNQSVVRQPNAFKSERPNFSKPRFASQVDVINVLSKPVTPHYLPKVREYVLAKPHHVIAPGSSRNSQEEPYGSSVMAHNHYLEEARKKTQERNRNSRPSVMHTTSLQNTANGSKPNPRSNNQISRSLPVSKSSCGMSNGVSLIAIGQRFSPKKSSAVHEKPNPPRSCLRWKPTGIIFKIAGLRWKPTGKMFIDNTTKVDSEPPNGSNGDITNPYE</sequence>
<dbReference type="Proteomes" id="UP001151760">
    <property type="component" value="Unassembled WGS sequence"/>
</dbReference>
<reference evidence="3" key="1">
    <citation type="journal article" date="2022" name="Int. J. Mol. Sci.">
        <title>Draft Genome of Tanacetum Coccineum: Genomic Comparison of Closely Related Tanacetum-Family Plants.</title>
        <authorList>
            <person name="Yamashiro T."/>
            <person name="Shiraishi A."/>
            <person name="Nakayama K."/>
            <person name="Satake H."/>
        </authorList>
    </citation>
    <scope>NUCLEOTIDE SEQUENCE</scope>
</reference>
<accession>A0ABQ4WGJ7</accession>